<dbReference type="KEGG" id="sll:SLITO_v1c11090"/>
<keyword evidence="1" id="KW-0732">Signal</keyword>
<evidence type="ECO:0000313" key="2">
    <source>
        <dbReference type="EMBL" id="AKX34720.1"/>
    </source>
</evidence>
<dbReference type="PROSITE" id="PS51257">
    <property type="entry name" value="PROKAR_LIPOPROTEIN"/>
    <property type="match status" value="1"/>
</dbReference>
<accession>A0A0K1W321</accession>
<dbReference type="NCBIfam" id="NF045726">
    <property type="entry name" value="XXplasma_LP"/>
    <property type="match status" value="1"/>
</dbReference>
<sequence length="494" mass="54417">MKKLLSILGSVTFMATSISTVVACGDKTEPEDGNSAAGGEEGKKGFVLDTKSIEGNPGDRKIILIKNYSELSNDELPNSYKCSEDGYLDVTFDYSNKQILVDLKKPTTNNIKLTISSSANYTADIDVKVNNVKIDISKVVKINTFIAGNKLSDGTIDPSIAIGDEGFKITEAGIVDSMNNINKLSLDIKGLDIKLQYSGDNGIGARYEISGKENSDYTGKVIVNLNKGVDPNLFFANKNIGNIFVYEGAFNKIDDVLKHEKNKKSIISMAIENLGATNKDFEYLRGNLLQGKDMFNPNAKVIIDNAVATKTGVTLNKFPTMNPIFVDKGKIELTYNLVKEDRITLYEALPSDKLIEAPKDLLENESIENSKKLKDVVYDKLTDEFKNKISQSYFESFTKVRYKIRKSKEDATKVTKIDVLPGSNDLYGHDGGSFNSYIVTDSTVGIGTQGGNLGEYEEDGKLDIKYTTGMGFFEYSGGLKGDFHQGHDIFKEKQ</sequence>
<dbReference type="NCBIfam" id="NF038029">
    <property type="entry name" value="LP_plasma"/>
    <property type="match status" value="1"/>
</dbReference>
<dbReference type="STRING" id="216942.SLITO_v1c11090"/>
<dbReference type="AlphaFoldDB" id="A0A0K1W321"/>
<organism evidence="2 3">
    <name type="scientific">Spiroplasma litorale</name>
    <dbReference type="NCBI Taxonomy" id="216942"/>
    <lineage>
        <taxon>Bacteria</taxon>
        <taxon>Bacillati</taxon>
        <taxon>Mycoplasmatota</taxon>
        <taxon>Mollicutes</taxon>
        <taxon>Entomoplasmatales</taxon>
        <taxon>Spiroplasmataceae</taxon>
        <taxon>Spiroplasma</taxon>
    </lineage>
</organism>
<evidence type="ECO:0000313" key="3">
    <source>
        <dbReference type="Proteomes" id="UP000067476"/>
    </source>
</evidence>
<reference evidence="2 3" key="1">
    <citation type="journal article" date="2015" name="Genome Announc.">
        <title>Complete Genome Sequence of Spiroplasma litorale TN-1T (DSM 21781), a Bacterium Isolated from a Green-Eyed Horsefly (Tabanus nigrovittatus).</title>
        <authorList>
            <person name="Lo W.S."/>
            <person name="Lai Y.C."/>
            <person name="Lien Y.W."/>
            <person name="Wang T.H."/>
            <person name="Kuo C.H."/>
        </authorList>
    </citation>
    <scope>NUCLEOTIDE SEQUENCE [LARGE SCALE GENOMIC DNA]</scope>
    <source>
        <strain evidence="2 3">TN-1</strain>
    </source>
</reference>
<evidence type="ECO:0000256" key="1">
    <source>
        <dbReference type="SAM" id="SignalP"/>
    </source>
</evidence>
<feature type="chain" id="PRO_5005470781" description="Lipoprotein" evidence="1">
    <location>
        <begin position="24"/>
        <end position="494"/>
    </location>
</feature>
<gene>
    <name evidence="2" type="ORF">SLITO_v1c11090</name>
</gene>
<name>A0A0K1W321_9MOLU</name>
<dbReference type="EMBL" id="CP012357">
    <property type="protein sequence ID" value="AKX34720.1"/>
    <property type="molecule type" value="Genomic_DNA"/>
</dbReference>
<feature type="signal peptide" evidence="1">
    <location>
        <begin position="1"/>
        <end position="23"/>
    </location>
</feature>
<keyword evidence="3" id="KW-1185">Reference proteome</keyword>
<dbReference type="RefSeq" id="WP_075058795.1">
    <property type="nucleotide sequence ID" value="NZ_CP012357.1"/>
</dbReference>
<proteinExistence type="predicted"/>
<dbReference type="Proteomes" id="UP000067476">
    <property type="component" value="Chromosome"/>
</dbReference>
<dbReference type="PATRIC" id="fig|216942.3.peg.1132"/>
<evidence type="ECO:0008006" key="4">
    <source>
        <dbReference type="Google" id="ProtNLM"/>
    </source>
</evidence>
<dbReference type="OrthoDB" id="387663at2"/>
<dbReference type="InterPro" id="IPR054816">
    <property type="entry name" value="Lipoprotein_mollicutes-type_CS"/>
</dbReference>
<protein>
    <recommendedName>
        <fullName evidence="4">Lipoprotein</fullName>
    </recommendedName>
</protein>